<dbReference type="Pfam" id="PF14534">
    <property type="entry name" value="DUF4440"/>
    <property type="match status" value="1"/>
</dbReference>
<evidence type="ECO:0000313" key="5">
    <source>
        <dbReference type="Proteomes" id="UP001199322"/>
    </source>
</evidence>
<proteinExistence type="predicted"/>
<gene>
    <name evidence="3" type="ORF">DEE74_07940</name>
    <name evidence="2" type="ORF">R38712_02340</name>
</gene>
<evidence type="ECO:0000313" key="4">
    <source>
        <dbReference type="Proteomes" id="UP001189303"/>
    </source>
</evidence>
<organism evidence="3 5">
    <name type="scientific">Ralstonia pickettii</name>
    <name type="common">Burkholderia pickettii</name>
    <dbReference type="NCBI Taxonomy" id="329"/>
    <lineage>
        <taxon>Bacteria</taxon>
        <taxon>Pseudomonadati</taxon>
        <taxon>Pseudomonadota</taxon>
        <taxon>Betaproteobacteria</taxon>
        <taxon>Burkholderiales</taxon>
        <taxon>Burkholderiaceae</taxon>
        <taxon>Ralstonia</taxon>
    </lineage>
</organism>
<keyword evidence="4" id="KW-1185">Reference proteome</keyword>
<evidence type="ECO:0000313" key="3">
    <source>
        <dbReference type="EMBL" id="MBX3889788.1"/>
    </source>
</evidence>
<dbReference type="Proteomes" id="UP001199322">
    <property type="component" value="Unassembled WGS sequence"/>
</dbReference>
<dbReference type="EMBL" id="CATWFT010000006">
    <property type="protein sequence ID" value="CAJ0724398.1"/>
    <property type="molecule type" value="Genomic_DNA"/>
</dbReference>
<dbReference type="GeneID" id="61387125"/>
<dbReference type="AlphaFoldDB" id="A0A2P4RK26"/>
<evidence type="ECO:0000313" key="2">
    <source>
        <dbReference type="EMBL" id="CAJ0724398.1"/>
    </source>
</evidence>
<reference evidence="2 4" key="2">
    <citation type="submission" date="2023-07" db="EMBL/GenBank/DDBJ databases">
        <authorList>
            <person name="Peeters C."/>
        </authorList>
    </citation>
    <scope>NUCLEOTIDE SEQUENCE [LARGE SCALE GENOMIC DNA]</scope>
    <source>
        <strain evidence="2 4">R-38712</strain>
    </source>
</reference>
<dbReference type="Proteomes" id="UP001189303">
    <property type="component" value="Unassembled WGS sequence"/>
</dbReference>
<sequence>MEPSLDTAPGLLSVLEELRRREPIFHRPEFGTRREDFERMTTEDFWETGASGQRYSRSYVLGVLDARHGHIGEDFWQTRDFRCQEIAPDNYLLTYTLVQSNRTTRRATLWRRTPDGWKIVYHQGTIVAEGR</sequence>
<reference evidence="3" key="1">
    <citation type="submission" date="2018-06" db="EMBL/GenBank/DDBJ databases">
        <authorList>
            <person name="O'Rourke A."/>
        </authorList>
    </citation>
    <scope>NUCLEOTIDE SEQUENCE</scope>
    <source>
        <strain evidence="3">132550021-3</strain>
    </source>
</reference>
<protein>
    <submittedName>
        <fullName evidence="3">DUF4440 domain-containing protein</fullName>
    </submittedName>
</protein>
<dbReference type="InterPro" id="IPR027843">
    <property type="entry name" value="DUF4440"/>
</dbReference>
<evidence type="ECO:0000259" key="1">
    <source>
        <dbReference type="Pfam" id="PF14534"/>
    </source>
</evidence>
<accession>A0A2P4RK26</accession>
<dbReference type="InterPro" id="IPR032710">
    <property type="entry name" value="NTF2-like_dom_sf"/>
</dbReference>
<feature type="domain" description="DUF4440" evidence="1">
    <location>
        <begin position="36"/>
        <end position="119"/>
    </location>
</feature>
<name>A0A2P4RK26_RALPI</name>
<dbReference type="RefSeq" id="WP_009238333.1">
    <property type="nucleotide sequence ID" value="NZ_CABKQE010000001.1"/>
</dbReference>
<dbReference type="Gene3D" id="3.10.450.50">
    <property type="match status" value="1"/>
</dbReference>
<comment type="caution">
    <text evidence="3">The sequence shown here is derived from an EMBL/GenBank/DDBJ whole genome shotgun (WGS) entry which is preliminary data.</text>
</comment>
<dbReference type="EMBL" id="QGBI01000006">
    <property type="protein sequence ID" value="MBX3889788.1"/>
    <property type="molecule type" value="Genomic_DNA"/>
</dbReference>
<dbReference type="SUPFAM" id="SSF54427">
    <property type="entry name" value="NTF2-like"/>
    <property type="match status" value="1"/>
</dbReference>